<dbReference type="EMBL" id="CP002117">
    <property type="protein sequence ID" value="ADN36552.1"/>
    <property type="molecule type" value="Genomic_DNA"/>
</dbReference>
<evidence type="ECO:0000313" key="2">
    <source>
        <dbReference type="EMBL" id="ADN36552.1"/>
    </source>
</evidence>
<organism evidence="2 3">
    <name type="scientific">Methanolacinia petrolearia (strain DSM 11571 / OCM 486 / SEBR 4847)</name>
    <name type="common">Methanoplanus petrolearius</name>
    <dbReference type="NCBI Taxonomy" id="679926"/>
    <lineage>
        <taxon>Archaea</taxon>
        <taxon>Methanobacteriati</taxon>
        <taxon>Methanobacteriota</taxon>
        <taxon>Stenosarchaea group</taxon>
        <taxon>Methanomicrobia</taxon>
        <taxon>Methanomicrobiales</taxon>
        <taxon>Methanomicrobiaceae</taxon>
        <taxon>Methanolacinia</taxon>
    </lineage>
</organism>
<dbReference type="OrthoDB" id="56871at2157"/>
<name>E1RI87_METP4</name>
<gene>
    <name evidence="2" type="ordered locus">Mpet_1799</name>
</gene>
<accession>E1RI87</accession>
<dbReference type="STRING" id="679926.Mpet_1799"/>
<dbReference type="AlphaFoldDB" id="E1RI87"/>
<dbReference type="RefSeq" id="WP_013329729.1">
    <property type="nucleotide sequence ID" value="NC_014507.1"/>
</dbReference>
<evidence type="ECO:0000256" key="1">
    <source>
        <dbReference type="SAM" id="Phobius"/>
    </source>
</evidence>
<feature type="transmembrane region" description="Helical" evidence="1">
    <location>
        <begin position="39"/>
        <end position="60"/>
    </location>
</feature>
<dbReference type="eggNOG" id="arCOG03165">
    <property type="taxonomic scope" value="Archaea"/>
</dbReference>
<keyword evidence="1" id="KW-1133">Transmembrane helix</keyword>
<feature type="transmembrane region" description="Helical" evidence="1">
    <location>
        <begin position="9"/>
        <end position="27"/>
    </location>
</feature>
<reference evidence="2 3" key="1">
    <citation type="journal article" date="2010" name="Stand. Genomic Sci.">
        <title>Complete genome sequence of Methanoplanus petrolearius type strain (SEBR 4847).</title>
        <authorList>
            <person name="Brambilla E."/>
            <person name="Djao O.D."/>
            <person name="Daligault H."/>
            <person name="Lapidus A."/>
            <person name="Lucas S."/>
            <person name="Hammon N."/>
            <person name="Nolan M."/>
            <person name="Tice H."/>
            <person name="Cheng J.F."/>
            <person name="Han C."/>
            <person name="Tapia R."/>
            <person name="Goodwin L."/>
            <person name="Pitluck S."/>
            <person name="Liolios K."/>
            <person name="Ivanova N."/>
            <person name="Mavromatis K."/>
            <person name="Mikhailova N."/>
            <person name="Pati A."/>
            <person name="Chen A."/>
            <person name="Palaniappan K."/>
            <person name="Land M."/>
            <person name="Hauser L."/>
            <person name="Chang Y.J."/>
            <person name="Jeffries C.D."/>
            <person name="Rohde M."/>
            <person name="Spring S."/>
            <person name="Sikorski J."/>
            <person name="Goker M."/>
            <person name="Woyke T."/>
            <person name="Bristow J."/>
            <person name="Eisen J.A."/>
            <person name="Markowitz V."/>
            <person name="Hugenholtz P."/>
            <person name="Kyrpides N.C."/>
            <person name="Klenk H.P."/>
        </authorList>
    </citation>
    <scope>NUCLEOTIDE SEQUENCE [LARGE SCALE GENOMIC DNA]</scope>
    <source>
        <strain evidence="3">DSM 11571 / OCM 486 / SEBR 4847</strain>
    </source>
</reference>
<proteinExistence type="predicted"/>
<dbReference type="Proteomes" id="UP000006565">
    <property type="component" value="Chromosome"/>
</dbReference>
<keyword evidence="3" id="KW-1185">Reference proteome</keyword>
<sequence>MKMNWEMKLGIVLVLVTVIIYSLKFLILQNPGDTVNYVFNSLGFLPINVLLVTLVINRLLTMRSQRERLRKMNMVIGTFFSETGNDLISLFTRADKDCNTLSSMLDVTGEWGKDSFSGAKKKCENFDYSADLSLDDMAALKEYLMEKRDFLLRLLENPILLENESFTELLRAVFHLQEELGYREEFRELPGTDVTHLKGDINRVYGRIVISWIEYMEYLDEHFPYLFSLQMRINPFDRNACPIVKS</sequence>
<dbReference type="HOGENOM" id="CLU_087537_0_0_2"/>
<keyword evidence="1" id="KW-0812">Transmembrane</keyword>
<dbReference type="KEGG" id="mpi:Mpet_1799"/>
<protein>
    <submittedName>
        <fullName evidence="2">Uncharacterized protein</fullName>
    </submittedName>
</protein>
<keyword evidence="1" id="KW-0472">Membrane</keyword>
<evidence type="ECO:0000313" key="3">
    <source>
        <dbReference type="Proteomes" id="UP000006565"/>
    </source>
</evidence>
<dbReference type="GeneID" id="9744274"/>